<organism evidence="1">
    <name type="scientific">marine metagenome</name>
    <dbReference type="NCBI Taxonomy" id="408172"/>
    <lineage>
        <taxon>unclassified sequences</taxon>
        <taxon>metagenomes</taxon>
        <taxon>ecological metagenomes</taxon>
    </lineage>
</organism>
<protein>
    <submittedName>
        <fullName evidence="1">Uncharacterized protein</fullName>
    </submittedName>
</protein>
<proteinExistence type="predicted"/>
<sequence length="75" mass="7922">MKSGPERSILPQSSQVMTSMPPETLNLALRPGIRAASQSLQISLEISESGRSPCRFPILRISLAAASMVSGSVVP</sequence>
<dbReference type="EMBL" id="UINC01121201">
    <property type="protein sequence ID" value="SVC96189.1"/>
    <property type="molecule type" value="Genomic_DNA"/>
</dbReference>
<gene>
    <name evidence="1" type="ORF">METZ01_LOCUS349043</name>
</gene>
<evidence type="ECO:0000313" key="1">
    <source>
        <dbReference type="EMBL" id="SVC96189.1"/>
    </source>
</evidence>
<accession>A0A382REQ3</accession>
<reference evidence="1" key="1">
    <citation type="submission" date="2018-05" db="EMBL/GenBank/DDBJ databases">
        <authorList>
            <person name="Lanie J.A."/>
            <person name="Ng W.-L."/>
            <person name="Kazmierczak K.M."/>
            <person name="Andrzejewski T.M."/>
            <person name="Davidsen T.M."/>
            <person name="Wayne K.J."/>
            <person name="Tettelin H."/>
            <person name="Glass J.I."/>
            <person name="Rusch D."/>
            <person name="Podicherti R."/>
            <person name="Tsui H.-C.T."/>
            <person name="Winkler M.E."/>
        </authorList>
    </citation>
    <scope>NUCLEOTIDE SEQUENCE</scope>
</reference>
<dbReference type="AlphaFoldDB" id="A0A382REQ3"/>
<name>A0A382REQ3_9ZZZZ</name>